<gene>
    <name evidence="1" type="ORF">Q31b_01440</name>
</gene>
<proteinExistence type="predicted"/>
<reference evidence="1 2" key="1">
    <citation type="submission" date="2019-02" db="EMBL/GenBank/DDBJ databases">
        <title>Deep-cultivation of Planctomycetes and their phenomic and genomic characterization uncovers novel biology.</title>
        <authorList>
            <person name="Wiegand S."/>
            <person name="Jogler M."/>
            <person name="Boedeker C."/>
            <person name="Pinto D."/>
            <person name="Vollmers J."/>
            <person name="Rivas-Marin E."/>
            <person name="Kohn T."/>
            <person name="Peeters S.H."/>
            <person name="Heuer A."/>
            <person name="Rast P."/>
            <person name="Oberbeckmann S."/>
            <person name="Bunk B."/>
            <person name="Jeske O."/>
            <person name="Meyerdierks A."/>
            <person name="Storesund J.E."/>
            <person name="Kallscheuer N."/>
            <person name="Luecker S."/>
            <person name="Lage O.M."/>
            <person name="Pohl T."/>
            <person name="Merkel B.J."/>
            <person name="Hornburger P."/>
            <person name="Mueller R.-W."/>
            <person name="Bruemmer F."/>
            <person name="Labrenz M."/>
            <person name="Spormann A.M."/>
            <person name="Op Den Camp H."/>
            <person name="Overmann J."/>
            <person name="Amann R."/>
            <person name="Jetten M.S.M."/>
            <person name="Mascher T."/>
            <person name="Medema M.H."/>
            <person name="Devos D.P."/>
            <person name="Kaster A.-K."/>
            <person name="Ovreas L."/>
            <person name="Rohde M."/>
            <person name="Galperin M.Y."/>
            <person name="Jogler C."/>
        </authorList>
    </citation>
    <scope>NUCLEOTIDE SEQUENCE [LARGE SCALE GENOMIC DNA]</scope>
    <source>
        <strain evidence="1 2">Q31b</strain>
    </source>
</reference>
<accession>A0A5C6E5M7</accession>
<evidence type="ECO:0000313" key="1">
    <source>
        <dbReference type="EMBL" id="TWU44973.1"/>
    </source>
</evidence>
<keyword evidence="2" id="KW-1185">Reference proteome</keyword>
<dbReference type="EMBL" id="SJPY01000001">
    <property type="protein sequence ID" value="TWU44973.1"/>
    <property type="molecule type" value="Genomic_DNA"/>
</dbReference>
<protein>
    <submittedName>
        <fullName evidence="1">Uncharacterized protein</fullName>
    </submittedName>
</protein>
<sequence>MESPSGHYGLYPLGQKRIDRGGGGSLTVASNSLARLPSPATVIERRNSPIITFPGGSLGKRFWCIICAQGANYGELAAQCVLARHDRYVSLGRFAMLEGTDYSVRTDFPNRKRGFSDTESLDVASYTSC</sequence>
<dbReference type="Proteomes" id="UP000315471">
    <property type="component" value="Unassembled WGS sequence"/>
</dbReference>
<name>A0A5C6E5M7_9BACT</name>
<comment type="caution">
    <text evidence="1">The sequence shown here is derived from an EMBL/GenBank/DDBJ whole genome shotgun (WGS) entry which is preliminary data.</text>
</comment>
<evidence type="ECO:0000313" key="2">
    <source>
        <dbReference type="Proteomes" id="UP000315471"/>
    </source>
</evidence>
<dbReference type="AlphaFoldDB" id="A0A5C6E5M7"/>
<organism evidence="1 2">
    <name type="scientific">Novipirellula aureliae</name>
    <dbReference type="NCBI Taxonomy" id="2527966"/>
    <lineage>
        <taxon>Bacteria</taxon>
        <taxon>Pseudomonadati</taxon>
        <taxon>Planctomycetota</taxon>
        <taxon>Planctomycetia</taxon>
        <taxon>Pirellulales</taxon>
        <taxon>Pirellulaceae</taxon>
        <taxon>Novipirellula</taxon>
    </lineage>
</organism>